<dbReference type="SUPFAM" id="SSF74653">
    <property type="entry name" value="TolA/TonB C-terminal domain"/>
    <property type="match status" value="1"/>
</dbReference>
<dbReference type="PROSITE" id="PS52015">
    <property type="entry name" value="TONB_CTD"/>
    <property type="match status" value="1"/>
</dbReference>
<dbReference type="InterPro" id="IPR037682">
    <property type="entry name" value="TonB_C"/>
</dbReference>
<accession>A0A4Q2ITD4</accession>
<gene>
    <name evidence="2" type="ORF">EO081_10555</name>
</gene>
<dbReference type="Gene3D" id="3.30.1150.10">
    <property type="match status" value="1"/>
</dbReference>
<evidence type="ECO:0000313" key="2">
    <source>
        <dbReference type="EMBL" id="RXZ31661.1"/>
    </source>
</evidence>
<dbReference type="EMBL" id="SDPT01000002">
    <property type="protein sequence ID" value="RXZ31661.1"/>
    <property type="molecule type" value="Genomic_DNA"/>
</dbReference>
<feature type="domain" description="TonB C-terminal" evidence="1">
    <location>
        <begin position="166"/>
        <end position="257"/>
    </location>
</feature>
<dbReference type="OrthoDB" id="7585155at2"/>
<sequence>MIWILALLAAPSAPAELAPAGPWAVSTEEVGCRVIRPYGPDNAVEVGFETIVTSRRRTLLLAAPKRSLPDAIGETRVSLGGGEDLRLNYGAFAMRDSGRRLLKLFPDEGALRQLSDATSMKVGKADAPTLKMTGTAAALQALDTCTTELLQSWGADPQLYLQNRMAGIIGSTAAPFTRETYPAEARTAGVSGRVVLLLHTKVDGSVARCTVVASADERLNAGSCAVAVSRVRMKPPLDAQGKPMESYGVLPVNWSNP</sequence>
<proteinExistence type="predicted"/>
<comment type="caution">
    <text evidence="2">The sequence shown here is derived from an EMBL/GenBank/DDBJ whole genome shotgun (WGS) entry which is preliminary data.</text>
</comment>
<dbReference type="Proteomes" id="UP000292347">
    <property type="component" value="Unassembled WGS sequence"/>
</dbReference>
<dbReference type="AlphaFoldDB" id="A0A4Q2ITD4"/>
<name>A0A4Q2ITD4_9SPHN</name>
<dbReference type="GO" id="GO:0055085">
    <property type="term" value="P:transmembrane transport"/>
    <property type="evidence" value="ECO:0007669"/>
    <property type="project" value="InterPro"/>
</dbReference>
<protein>
    <recommendedName>
        <fullName evidence="1">TonB C-terminal domain-containing protein</fullName>
    </recommendedName>
</protein>
<dbReference type="RefSeq" id="WP_129341896.1">
    <property type="nucleotide sequence ID" value="NZ_JACIDD010000002.1"/>
</dbReference>
<organism evidence="2 3">
    <name type="scientific">Sphingomonas desiccabilis</name>
    <dbReference type="NCBI Taxonomy" id="429134"/>
    <lineage>
        <taxon>Bacteria</taxon>
        <taxon>Pseudomonadati</taxon>
        <taxon>Pseudomonadota</taxon>
        <taxon>Alphaproteobacteria</taxon>
        <taxon>Sphingomonadales</taxon>
        <taxon>Sphingomonadaceae</taxon>
        <taxon>Sphingomonas</taxon>
    </lineage>
</organism>
<reference evidence="2 3" key="1">
    <citation type="submission" date="2019-01" db="EMBL/GenBank/DDBJ databases">
        <title>Sphingomonas mucosissima sp. nov. and Sphingomonas desiccabilis sp. nov., from biological soil crusts in the Colorado Plateau, USA.</title>
        <authorList>
            <person name="Zhu D."/>
        </authorList>
    </citation>
    <scope>NUCLEOTIDE SEQUENCE [LARGE SCALE GENOMIC DNA]</scope>
    <source>
        <strain evidence="2 3">CP1D</strain>
    </source>
</reference>
<dbReference type="Pfam" id="PF03544">
    <property type="entry name" value="TonB_C"/>
    <property type="match status" value="1"/>
</dbReference>
<evidence type="ECO:0000313" key="3">
    <source>
        <dbReference type="Proteomes" id="UP000292347"/>
    </source>
</evidence>
<evidence type="ECO:0000259" key="1">
    <source>
        <dbReference type="PROSITE" id="PS52015"/>
    </source>
</evidence>
<keyword evidence="3" id="KW-1185">Reference proteome</keyword>